<name>A0AAN7W8I5_9PEZI</name>
<organism evidence="2 3">
    <name type="scientific">Elasticomyces elasticus</name>
    <dbReference type="NCBI Taxonomy" id="574655"/>
    <lineage>
        <taxon>Eukaryota</taxon>
        <taxon>Fungi</taxon>
        <taxon>Dikarya</taxon>
        <taxon>Ascomycota</taxon>
        <taxon>Pezizomycotina</taxon>
        <taxon>Dothideomycetes</taxon>
        <taxon>Dothideomycetidae</taxon>
        <taxon>Mycosphaerellales</taxon>
        <taxon>Teratosphaeriaceae</taxon>
        <taxon>Elasticomyces</taxon>
    </lineage>
</organism>
<dbReference type="AlphaFoldDB" id="A0AAN7W8I5"/>
<gene>
    <name evidence="2" type="ORF">LTR97_004400</name>
</gene>
<proteinExistence type="predicted"/>
<evidence type="ECO:0000313" key="3">
    <source>
        <dbReference type="Proteomes" id="UP001310594"/>
    </source>
</evidence>
<dbReference type="Proteomes" id="UP001310594">
    <property type="component" value="Unassembled WGS sequence"/>
</dbReference>
<reference evidence="2" key="1">
    <citation type="submission" date="2023-08" db="EMBL/GenBank/DDBJ databases">
        <title>Black Yeasts Isolated from many extreme environments.</title>
        <authorList>
            <person name="Coleine C."/>
            <person name="Stajich J.E."/>
            <person name="Selbmann L."/>
        </authorList>
    </citation>
    <scope>NUCLEOTIDE SEQUENCE</scope>
    <source>
        <strain evidence="2">CCFEE 5810</strain>
    </source>
</reference>
<feature type="region of interest" description="Disordered" evidence="1">
    <location>
        <begin position="246"/>
        <end position="269"/>
    </location>
</feature>
<protein>
    <submittedName>
        <fullName evidence="2">Uncharacterized protein</fullName>
    </submittedName>
</protein>
<dbReference type="EMBL" id="JAVRQU010000006">
    <property type="protein sequence ID" value="KAK5701585.1"/>
    <property type="molecule type" value="Genomic_DNA"/>
</dbReference>
<accession>A0AAN7W8I5</accession>
<sequence>MAPLLALVQSFRNFNSTSIFPCLSALTRSCHHINHIKEEADEVECLRRTKTESMDLGQLDVVSTTTGLHLALSSFVQFSRSEERLTIDLTDDEFPQLWQQLRLSATSVEATASDKAGLHLITISLSHRELDAEQQRRCLYKLKADVPYYDTQPPAGTRTRTLEVVHLAMKVTCPQIAKRQRHPNEIRSLTCSPSAVSSDLTTATDMLFDDSSTDTDLFDDMILESFDDHLIGQNQTMSSCTALTRDETPQPLESPYRGPSMPSSGAEPDVHAEYNTEAILELINTSVRMAISENVKPSNKSIRVRGGKNLRRLQAIAPTIWTPGYLPSVASQAVFLPTISHALDAVARASAPMAHLREGRIYDRQGSLSVHLWQLLQHGECFSPKTKRLKSLILSSERDKEDGMYKLEPFELDHERDELLLVDGGSDWDEAECDQLDEDAVFDEYLLEMDPASWHAHDDMQEDNRTCTPNSTDDDMLELSYRSPVQDSTRSDSLLVCGGHRSERLPTLPPCSSPKDRRLAETWSDDHEMDMDVWFEDQQMLEM</sequence>
<evidence type="ECO:0000313" key="2">
    <source>
        <dbReference type="EMBL" id="KAK5701585.1"/>
    </source>
</evidence>
<comment type="caution">
    <text evidence="2">The sequence shown here is derived from an EMBL/GenBank/DDBJ whole genome shotgun (WGS) entry which is preliminary data.</text>
</comment>
<evidence type="ECO:0000256" key="1">
    <source>
        <dbReference type="SAM" id="MobiDB-lite"/>
    </source>
</evidence>